<name>A0AAN6Y612_9PEZI</name>
<evidence type="ECO:0000313" key="1">
    <source>
        <dbReference type="EMBL" id="KAK4213289.1"/>
    </source>
</evidence>
<sequence length="418" mass="46556">MQTTKTLGSLKHLFVQQPLPLTKRDSQKLLKTLTTSFRAHLDREHGLAHDLSQPVATAPTISRSELASTADSSSQLSASRQILTHPHRPVDRHLQAVLNNPLFSHNGTSKLASPHGLGAELDTHPKAVFEAAVARGIMTIPRALGFLLKSKQVITQSGVASVSKAMAEYGAGLLVLNWLRSSGLERQLAFLENQRFTPLLLEFMVAEGLDDLAWVWLERMCTQGGGQASSHNPGRFLRALVDANYINTVELETAYRLMLRGDALFKKSDRIPFDLRPAWLSLAWETTGHSWRHTPPEASVYDAFLDLPKLYNSNLVMHKAHLELYHPTKPSHDRAVEYIMSRKTDSDAFTDTSPRSARFRDKCTALALDTCQRLLSLDEVKLAQDVLKKVQDLGLGQFPGHDYLVSDQDLKSLGIFRA</sequence>
<dbReference type="EMBL" id="MU858111">
    <property type="protein sequence ID" value="KAK4213289.1"/>
    <property type="molecule type" value="Genomic_DNA"/>
</dbReference>
<keyword evidence="2" id="KW-1185">Reference proteome</keyword>
<organism evidence="1 2">
    <name type="scientific">Rhypophila decipiens</name>
    <dbReference type="NCBI Taxonomy" id="261697"/>
    <lineage>
        <taxon>Eukaryota</taxon>
        <taxon>Fungi</taxon>
        <taxon>Dikarya</taxon>
        <taxon>Ascomycota</taxon>
        <taxon>Pezizomycotina</taxon>
        <taxon>Sordariomycetes</taxon>
        <taxon>Sordariomycetidae</taxon>
        <taxon>Sordariales</taxon>
        <taxon>Naviculisporaceae</taxon>
        <taxon>Rhypophila</taxon>
    </lineage>
</organism>
<evidence type="ECO:0000313" key="2">
    <source>
        <dbReference type="Proteomes" id="UP001301769"/>
    </source>
</evidence>
<reference evidence="1" key="2">
    <citation type="submission" date="2023-05" db="EMBL/GenBank/DDBJ databases">
        <authorList>
            <consortium name="Lawrence Berkeley National Laboratory"/>
            <person name="Steindorff A."/>
            <person name="Hensen N."/>
            <person name="Bonometti L."/>
            <person name="Westerberg I."/>
            <person name="Brannstrom I.O."/>
            <person name="Guillou S."/>
            <person name="Cros-Aarteil S."/>
            <person name="Calhoun S."/>
            <person name="Haridas S."/>
            <person name="Kuo A."/>
            <person name="Mondo S."/>
            <person name="Pangilinan J."/>
            <person name="Riley R."/>
            <person name="Labutti K."/>
            <person name="Andreopoulos B."/>
            <person name="Lipzen A."/>
            <person name="Chen C."/>
            <person name="Yanf M."/>
            <person name="Daum C."/>
            <person name="Ng V."/>
            <person name="Clum A."/>
            <person name="Ohm R."/>
            <person name="Martin F."/>
            <person name="Silar P."/>
            <person name="Natvig D."/>
            <person name="Lalanne C."/>
            <person name="Gautier V."/>
            <person name="Ament-Velasquez S.L."/>
            <person name="Kruys A."/>
            <person name="Hutchinson M.I."/>
            <person name="Powell A.J."/>
            <person name="Barry K."/>
            <person name="Miller A.N."/>
            <person name="Grigoriev I.V."/>
            <person name="Debuchy R."/>
            <person name="Gladieux P."/>
            <person name="Thoren M.H."/>
            <person name="Johannesson H."/>
        </authorList>
    </citation>
    <scope>NUCLEOTIDE SEQUENCE</scope>
    <source>
        <strain evidence="1">PSN293</strain>
    </source>
</reference>
<proteinExistence type="predicted"/>
<comment type="caution">
    <text evidence="1">The sequence shown here is derived from an EMBL/GenBank/DDBJ whole genome shotgun (WGS) entry which is preliminary data.</text>
</comment>
<gene>
    <name evidence="1" type="ORF">QBC37DRAFT_423274</name>
</gene>
<accession>A0AAN6Y612</accession>
<dbReference type="AlphaFoldDB" id="A0AAN6Y612"/>
<protein>
    <submittedName>
        <fullName evidence="1">Uncharacterized protein</fullName>
    </submittedName>
</protein>
<reference evidence="1" key="1">
    <citation type="journal article" date="2023" name="Mol. Phylogenet. Evol.">
        <title>Genome-scale phylogeny and comparative genomics of the fungal order Sordariales.</title>
        <authorList>
            <person name="Hensen N."/>
            <person name="Bonometti L."/>
            <person name="Westerberg I."/>
            <person name="Brannstrom I.O."/>
            <person name="Guillou S."/>
            <person name="Cros-Aarteil S."/>
            <person name="Calhoun S."/>
            <person name="Haridas S."/>
            <person name="Kuo A."/>
            <person name="Mondo S."/>
            <person name="Pangilinan J."/>
            <person name="Riley R."/>
            <person name="LaButti K."/>
            <person name="Andreopoulos B."/>
            <person name="Lipzen A."/>
            <person name="Chen C."/>
            <person name="Yan M."/>
            <person name="Daum C."/>
            <person name="Ng V."/>
            <person name="Clum A."/>
            <person name="Steindorff A."/>
            <person name="Ohm R.A."/>
            <person name="Martin F."/>
            <person name="Silar P."/>
            <person name="Natvig D.O."/>
            <person name="Lalanne C."/>
            <person name="Gautier V."/>
            <person name="Ament-Velasquez S.L."/>
            <person name="Kruys A."/>
            <person name="Hutchinson M.I."/>
            <person name="Powell A.J."/>
            <person name="Barry K."/>
            <person name="Miller A.N."/>
            <person name="Grigoriev I.V."/>
            <person name="Debuchy R."/>
            <person name="Gladieux P."/>
            <person name="Hiltunen Thoren M."/>
            <person name="Johannesson H."/>
        </authorList>
    </citation>
    <scope>NUCLEOTIDE SEQUENCE</scope>
    <source>
        <strain evidence="1">PSN293</strain>
    </source>
</reference>
<dbReference type="Proteomes" id="UP001301769">
    <property type="component" value="Unassembled WGS sequence"/>
</dbReference>